<dbReference type="SUPFAM" id="SSF54523">
    <property type="entry name" value="Pili subunits"/>
    <property type="match status" value="1"/>
</dbReference>
<dbReference type="Proteomes" id="UP001501169">
    <property type="component" value="Unassembled WGS sequence"/>
</dbReference>
<dbReference type="Gene3D" id="3.30.700.10">
    <property type="entry name" value="Glycoprotein, Type 4 Pilin"/>
    <property type="match status" value="1"/>
</dbReference>
<dbReference type="InterPro" id="IPR031982">
    <property type="entry name" value="PilE-like"/>
</dbReference>
<dbReference type="Pfam" id="PF16732">
    <property type="entry name" value="ComP_DUS"/>
    <property type="match status" value="1"/>
</dbReference>
<accession>A0ABP3P225</accession>
<gene>
    <name evidence="1" type="primary">pilE</name>
    <name evidence="1" type="ORF">GCM10009098_28310</name>
</gene>
<evidence type="ECO:0000313" key="2">
    <source>
        <dbReference type="Proteomes" id="UP001501169"/>
    </source>
</evidence>
<name>A0ABP3P225_9GAMM</name>
<comment type="caution">
    <text evidence="1">The sequence shown here is derived from an EMBL/GenBank/DDBJ whole genome shotgun (WGS) entry which is preliminary data.</text>
</comment>
<keyword evidence="2" id="KW-1185">Reference proteome</keyword>
<evidence type="ECO:0000313" key="1">
    <source>
        <dbReference type="EMBL" id="GAA0558671.1"/>
    </source>
</evidence>
<organism evidence="1 2">
    <name type="scientific">Rheinheimera aquimaris</name>
    <dbReference type="NCBI Taxonomy" id="412437"/>
    <lineage>
        <taxon>Bacteria</taxon>
        <taxon>Pseudomonadati</taxon>
        <taxon>Pseudomonadota</taxon>
        <taxon>Gammaproteobacteria</taxon>
        <taxon>Chromatiales</taxon>
        <taxon>Chromatiaceae</taxon>
        <taxon>Rheinheimera</taxon>
    </lineage>
</organism>
<dbReference type="EMBL" id="BAAAEO010000004">
    <property type="protein sequence ID" value="GAA0558671.1"/>
    <property type="molecule type" value="Genomic_DNA"/>
</dbReference>
<proteinExistence type="predicted"/>
<sequence>MVELMIAVAIVGILAAIALPSYQAYVIRSNRAAAAACLNEFAQFMERNYTQNMRYNPAGFALPQLQCAEQLSARYQFSSVDAALGQRTYTLQAVPTTLQQDDCGTLTLNQAGRKGANGGFDAAVVRQCW</sequence>
<reference evidence="2" key="1">
    <citation type="journal article" date="2019" name="Int. J. Syst. Evol. Microbiol.">
        <title>The Global Catalogue of Microorganisms (GCM) 10K type strain sequencing project: providing services to taxonomists for standard genome sequencing and annotation.</title>
        <authorList>
            <consortium name="The Broad Institute Genomics Platform"/>
            <consortium name="The Broad Institute Genome Sequencing Center for Infectious Disease"/>
            <person name="Wu L."/>
            <person name="Ma J."/>
        </authorList>
    </citation>
    <scope>NUCLEOTIDE SEQUENCE [LARGE SCALE GENOMIC DNA]</scope>
    <source>
        <strain evidence="2">JCM 14331</strain>
    </source>
</reference>
<dbReference type="InterPro" id="IPR045584">
    <property type="entry name" value="Pilin-like"/>
</dbReference>
<protein>
    <submittedName>
        <fullName evidence="1">Type 4a pilus minor pilin PilE</fullName>
    </submittedName>
</protein>